<evidence type="ECO:0000256" key="2">
    <source>
        <dbReference type="SAM" id="SignalP"/>
    </source>
</evidence>
<accession>A0A0K0VLI6</accession>
<evidence type="ECO:0000313" key="4">
    <source>
        <dbReference type="EMBL" id="AKS10507.1"/>
    </source>
</evidence>
<name>A0A0K0VLI6_KLEPN</name>
<feature type="signal peptide" evidence="2">
    <location>
        <begin position="1"/>
        <end position="34"/>
    </location>
</feature>
<dbReference type="EMBL" id="KR091915">
    <property type="protein sequence ID" value="AKS10507.1"/>
    <property type="molecule type" value="Genomic_DNA"/>
</dbReference>
<sequence>MIEIAISRKKDMKQVVALFPLLIAGLLDATPANAELSAPVMALAKRCAPEVHPLTIGYLVSHESRNNPYAINVNVPKGTKSPLARQPRSLDEAVKTTKWLTAHGYNFDVGLGQINSANFPKLNVSAADLFNGCKNLEAAQYVLNYCYQLATKEYAPGQSALRHALSCYNTGSLTAGFTNGYVSKVVAQIGQSKPVIPALKADDGSTDVESVDTAIDAVPVDAADGEEQPKDAGMTDAFGGSDKDAFGASDGDAFRQK</sequence>
<evidence type="ECO:0000259" key="3">
    <source>
        <dbReference type="Pfam" id="PF01464"/>
    </source>
</evidence>
<dbReference type="InterPro" id="IPR023346">
    <property type="entry name" value="Lysozyme-like_dom_sf"/>
</dbReference>
<protein>
    <submittedName>
        <fullName evidence="4">Conjugal transfer protein traL</fullName>
    </submittedName>
</protein>
<dbReference type="AlphaFoldDB" id="A0A0K0VLI6"/>
<dbReference type="InterPro" id="IPR008258">
    <property type="entry name" value="Transglycosylase_SLT_dom_1"/>
</dbReference>
<feature type="domain" description="Transglycosylase SLT" evidence="3">
    <location>
        <begin position="44"/>
        <end position="180"/>
    </location>
</feature>
<proteinExistence type="predicted"/>
<organism evidence="4">
    <name type="scientific">Klebsiella pneumoniae</name>
    <dbReference type="NCBI Taxonomy" id="573"/>
    <lineage>
        <taxon>Bacteria</taxon>
        <taxon>Pseudomonadati</taxon>
        <taxon>Pseudomonadota</taxon>
        <taxon>Gammaproteobacteria</taxon>
        <taxon>Enterobacterales</taxon>
        <taxon>Enterobacteriaceae</taxon>
        <taxon>Klebsiella/Raoultella group</taxon>
        <taxon>Klebsiella</taxon>
        <taxon>Klebsiella pneumoniae complex</taxon>
    </lineage>
</organism>
<feature type="chain" id="PRO_5005453346" evidence="2">
    <location>
        <begin position="35"/>
        <end position="257"/>
    </location>
</feature>
<dbReference type="Pfam" id="PF01464">
    <property type="entry name" value="SLT"/>
    <property type="match status" value="1"/>
</dbReference>
<keyword evidence="2" id="KW-0732">Signal</keyword>
<feature type="region of interest" description="Disordered" evidence="1">
    <location>
        <begin position="219"/>
        <end position="257"/>
    </location>
</feature>
<keyword evidence="4" id="KW-0614">Plasmid</keyword>
<geneLocation type="plasmid" evidence="4">
    <name>pKPC-DK05</name>
</geneLocation>
<evidence type="ECO:0000256" key="1">
    <source>
        <dbReference type="SAM" id="MobiDB-lite"/>
    </source>
</evidence>
<reference evidence="4" key="1">
    <citation type="submission" date="2015-07" db="EMBL/GenBank/DDBJ databases">
        <title>Complete sequence of a blaKPC-2-harbouring IncN2-type plasmid from Klebsiella pneumoniae in Korea.</title>
        <authorList>
            <person name="Kim S.Y."/>
        </authorList>
    </citation>
    <scope>NUCLEOTIDE SEQUENCE</scope>
    <source>
        <strain evidence="4">KPC-DK05</strain>
        <plasmid evidence="4">pKPC-DK05</plasmid>
    </source>
</reference>
<dbReference type="Gene3D" id="1.10.530.10">
    <property type="match status" value="1"/>
</dbReference>
<dbReference type="CDD" id="cd16892">
    <property type="entry name" value="LT_VirB1-like"/>
    <property type="match status" value="1"/>
</dbReference>
<dbReference type="SUPFAM" id="SSF53955">
    <property type="entry name" value="Lysozyme-like"/>
    <property type="match status" value="1"/>
</dbReference>
<gene>
    <name evidence="4" type="primary">traL</name>
</gene>